<feature type="compositionally biased region" description="Acidic residues" evidence="1">
    <location>
        <begin position="35"/>
        <end position="45"/>
    </location>
</feature>
<dbReference type="EnsemblProtists" id="PYU1_T002973">
    <property type="protein sequence ID" value="PYU1_T002973"/>
    <property type="gene ID" value="PYU1_G002970"/>
</dbReference>
<keyword evidence="3" id="KW-1185">Reference proteome</keyword>
<reference evidence="2" key="3">
    <citation type="submission" date="2015-02" db="UniProtKB">
        <authorList>
            <consortium name="EnsemblProtists"/>
        </authorList>
    </citation>
    <scope>IDENTIFICATION</scope>
    <source>
        <strain evidence="2">DAOM BR144</strain>
    </source>
</reference>
<feature type="compositionally biased region" description="Polar residues" evidence="1">
    <location>
        <begin position="1"/>
        <end position="10"/>
    </location>
</feature>
<accession>K3WDD2</accession>
<dbReference type="InParanoid" id="K3WDD2"/>
<proteinExistence type="predicted"/>
<dbReference type="EMBL" id="GL376628">
    <property type="status" value="NOT_ANNOTATED_CDS"/>
    <property type="molecule type" value="Genomic_DNA"/>
</dbReference>
<dbReference type="CDD" id="cd00167">
    <property type="entry name" value="SANT"/>
    <property type="match status" value="1"/>
</dbReference>
<evidence type="ECO:0000313" key="3">
    <source>
        <dbReference type="Proteomes" id="UP000019132"/>
    </source>
</evidence>
<feature type="region of interest" description="Disordered" evidence="1">
    <location>
        <begin position="283"/>
        <end position="304"/>
    </location>
</feature>
<dbReference type="AlphaFoldDB" id="K3WDD2"/>
<feature type="region of interest" description="Disordered" evidence="1">
    <location>
        <begin position="1"/>
        <end position="67"/>
    </location>
</feature>
<dbReference type="eggNOG" id="ENOG502SH1X">
    <property type="taxonomic scope" value="Eukaryota"/>
</dbReference>
<evidence type="ECO:0008006" key="4">
    <source>
        <dbReference type="Google" id="ProtNLM"/>
    </source>
</evidence>
<dbReference type="STRING" id="431595.K3WDD2"/>
<dbReference type="HOGENOM" id="CLU_067962_0_0_1"/>
<reference evidence="3" key="1">
    <citation type="journal article" date="2010" name="Genome Biol.">
        <title>Genome sequence of the necrotrophic plant pathogen Pythium ultimum reveals original pathogenicity mechanisms and effector repertoire.</title>
        <authorList>
            <person name="Levesque C.A."/>
            <person name="Brouwer H."/>
            <person name="Cano L."/>
            <person name="Hamilton J.P."/>
            <person name="Holt C."/>
            <person name="Huitema E."/>
            <person name="Raffaele S."/>
            <person name="Robideau G.P."/>
            <person name="Thines M."/>
            <person name="Win J."/>
            <person name="Zerillo M.M."/>
            <person name="Beakes G.W."/>
            <person name="Boore J.L."/>
            <person name="Busam D."/>
            <person name="Dumas B."/>
            <person name="Ferriera S."/>
            <person name="Fuerstenberg S.I."/>
            <person name="Gachon C.M."/>
            <person name="Gaulin E."/>
            <person name="Govers F."/>
            <person name="Grenville-Briggs L."/>
            <person name="Horner N."/>
            <person name="Hostetler J."/>
            <person name="Jiang R.H."/>
            <person name="Johnson J."/>
            <person name="Krajaejun T."/>
            <person name="Lin H."/>
            <person name="Meijer H.J."/>
            <person name="Moore B."/>
            <person name="Morris P."/>
            <person name="Phuntmart V."/>
            <person name="Puiu D."/>
            <person name="Shetty J."/>
            <person name="Stajich J.E."/>
            <person name="Tripathy S."/>
            <person name="Wawra S."/>
            <person name="van West P."/>
            <person name="Whitty B.R."/>
            <person name="Coutinho P.M."/>
            <person name="Henrissat B."/>
            <person name="Martin F."/>
            <person name="Thomas P.D."/>
            <person name="Tyler B.M."/>
            <person name="De Vries R.P."/>
            <person name="Kamoun S."/>
            <person name="Yandell M."/>
            <person name="Tisserat N."/>
            <person name="Buell C.R."/>
        </authorList>
    </citation>
    <scope>NUCLEOTIDE SEQUENCE</scope>
    <source>
        <strain evidence="3">DAOM:BR144</strain>
    </source>
</reference>
<sequence length="304" mass="33837">MSGMKPTTNALKKLKLDGDKEQRQPNLSESKFQDSDCDDENENDDGVEHETSDGDDGGYGQGDDDDDEFVLDRKHLLIVKDGTIRVAESLEQQQFDANGEAIKASARIETYPKGPWKAIAAIVGSRTVRQTQTHAQKYREKMARRMRGLRNRNGTLQYPSASSTAAASGTAMYGGPSAFDHDHMAYHHPHHRQQYHPDMHLVHHHHFQQPMTMELPPLGPAVHPHHPGVPATSVEFNQLSASSISSAFLGNPSYPTSWDPNQVATPRSSPDFDESMDFLMNVYSSDPSQLGNTAADEQPFFKRE</sequence>
<name>K3WDD2_GLOUD</name>
<protein>
    <recommendedName>
        <fullName evidence="4">HTH myb-type domain-containing protein</fullName>
    </recommendedName>
</protein>
<dbReference type="VEuPathDB" id="FungiDB:PYU1_G002970"/>
<evidence type="ECO:0000256" key="1">
    <source>
        <dbReference type="SAM" id="MobiDB-lite"/>
    </source>
</evidence>
<reference evidence="3" key="2">
    <citation type="submission" date="2010-04" db="EMBL/GenBank/DDBJ databases">
        <authorList>
            <person name="Buell R."/>
            <person name="Hamilton J."/>
            <person name="Hostetler J."/>
        </authorList>
    </citation>
    <scope>NUCLEOTIDE SEQUENCE [LARGE SCALE GENOMIC DNA]</scope>
    <source>
        <strain evidence="3">DAOM:BR144</strain>
    </source>
</reference>
<evidence type="ECO:0000313" key="2">
    <source>
        <dbReference type="EnsemblProtists" id="PYU1_T002973"/>
    </source>
</evidence>
<dbReference type="Proteomes" id="UP000019132">
    <property type="component" value="Unassembled WGS sequence"/>
</dbReference>
<feature type="compositionally biased region" description="Polar residues" evidence="1">
    <location>
        <begin position="283"/>
        <end position="292"/>
    </location>
</feature>
<organism evidence="2 3">
    <name type="scientific">Globisporangium ultimum (strain ATCC 200006 / CBS 805.95 / DAOM BR144)</name>
    <name type="common">Pythium ultimum</name>
    <dbReference type="NCBI Taxonomy" id="431595"/>
    <lineage>
        <taxon>Eukaryota</taxon>
        <taxon>Sar</taxon>
        <taxon>Stramenopiles</taxon>
        <taxon>Oomycota</taxon>
        <taxon>Peronosporomycetes</taxon>
        <taxon>Pythiales</taxon>
        <taxon>Pythiaceae</taxon>
        <taxon>Globisporangium</taxon>
    </lineage>
</organism>
<dbReference type="InterPro" id="IPR001005">
    <property type="entry name" value="SANT/Myb"/>
</dbReference>
<feature type="compositionally biased region" description="Basic and acidic residues" evidence="1">
    <location>
        <begin position="14"/>
        <end position="23"/>
    </location>
</feature>